<reference evidence="3 4" key="1">
    <citation type="submission" date="2016-12" db="EMBL/GenBank/DDBJ databases">
        <title>The new phylogeny of genus Mycobacterium.</title>
        <authorList>
            <person name="Tortoli E."/>
            <person name="Trovato A."/>
            <person name="Cirillo D.M."/>
        </authorList>
    </citation>
    <scope>NUCLEOTIDE SEQUENCE [LARGE SCALE GENOMIC DNA]</scope>
    <source>
        <strain evidence="3 4">DSM 44624</strain>
    </source>
</reference>
<evidence type="ECO:0000256" key="1">
    <source>
        <dbReference type="SAM" id="SignalP"/>
    </source>
</evidence>
<dbReference type="RefSeq" id="WP_083130660.1">
    <property type="nucleotide sequence ID" value="NZ_AP022607.1"/>
</dbReference>
<dbReference type="Proteomes" id="UP000192441">
    <property type="component" value="Unassembled WGS sequence"/>
</dbReference>
<evidence type="ECO:0000313" key="5">
    <source>
        <dbReference type="Proteomes" id="UP000467379"/>
    </source>
</evidence>
<keyword evidence="1" id="KW-0732">Signal</keyword>
<proteinExistence type="predicted"/>
<reference evidence="2 5" key="2">
    <citation type="journal article" date="2019" name="Emerg. Microbes Infect.">
        <title>Comprehensive subspecies identification of 175 nontuberculous mycobacteria species based on 7547 genomic profiles.</title>
        <authorList>
            <person name="Matsumoto Y."/>
            <person name="Kinjo T."/>
            <person name="Motooka D."/>
            <person name="Nabeya D."/>
            <person name="Jung N."/>
            <person name="Uechi K."/>
            <person name="Horii T."/>
            <person name="Iida T."/>
            <person name="Fujita J."/>
            <person name="Nakamura S."/>
        </authorList>
    </citation>
    <scope>NUCLEOTIDE SEQUENCE [LARGE SCALE GENOMIC DNA]</scope>
    <source>
        <strain evidence="2 5">JCM 12687</strain>
        <plasmid evidence="2">pJCM12687</plasmid>
    </source>
</reference>
<keyword evidence="2" id="KW-0614">Plasmid</keyword>
<dbReference type="Proteomes" id="UP000467379">
    <property type="component" value="Plasmid pJCM12687"/>
</dbReference>
<keyword evidence="5" id="KW-1185">Reference proteome</keyword>
<dbReference type="EMBL" id="MVHM01000002">
    <property type="protein sequence ID" value="ORA40275.1"/>
    <property type="molecule type" value="Genomic_DNA"/>
</dbReference>
<feature type="signal peptide" evidence="1">
    <location>
        <begin position="1"/>
        <end position="27"/>
    </location>
</feature>
<dbReference type="OrthoDB" id="4730647at2"/>
<feature type="chain" id="PRO_5044658039" description="Secreted protein" evidence="1">
    <location>
        <begin position="28"/>
        <end position="138"/>
    </location>
</feature>
<geneLocation type="plasmid" evidence="2 5">
    <name>pJCM12687</name>
</geneLocation>
<protein>
    <recommendedName>
        <fullName evidence="6">Secreted protein</fullName>
    </recommendedName>
</protein>
<dbReference type="AlphaFoldDB" id="A0A7I7WDT0"/>
<accession>A0A7I7WDT0</accession>
<sequence length="138" mass="14243">MIRYLAALRMLVAIACIAGFSAGVAHASPSGGDSAGQCSFVLTPPKVVQVSGLNLVLATLHPGPCTMEASPNSSVVCLSVAGESSQGECASKNGPDEARVRYPYQPGATYIVRALGCASIYQPPYTLCQSFGPSQYTL</sequence>
<evidence type="ECO:0000313" key="4">
    <source>
        <dbReference type="Proteomes" id="UP000192441"/>
    </source>
</evidence>
<evidence type="ECO:0008006" key="6">
    <source>
        <dbReference type="Google" id="ProtNLM"/>
    </source>
</evidence>
<name>A0A7I7WDT0_9MYCO</name>
<evidence type="ECO:0000313" key="2">
    <source>
        <dbReference type="EMBL" id="BBZ15584.1"/>
    </source>
</evidence>
<organism evidence="3 4">
    <name type="scientific">Mycobacterium branderi</name>
    <dbReference type="NCBI Taxonomy" id="43348"/>
    <lineage>
        <taxon>Bacteria</taxon>
        <taxon>Bacillati</taxon>
        <taxon>Actinomycetota</taxon>
        <taxon>Actinomycetes</taxon>
        <taxon>Mycobacteriales</taxon>
        <taxon>Mycobacteriaceae</taxon>
        <taxon>Mycobacterium</taxon>
    </lineage>
</organism>
<gene>
    <name evidence="3" type="ORF">BST20_06890</name>
    <name evidence="2" type="ORF">MBRA_57790</name>
</gene>
<reference evidence="2" key="3">
    <citation type="submission" date="2020-02" db="EMBL/GenBank/DDBJ databases">
        <authorList>
            <person name="Matsumoto Y."/>
            <person name="Motooka D."/>
            <person name="Nakamura S."/>
        </authorList>
    </citation>
    <scope>NUCLEOTIDE SEQUENCE</scope>
    <source>
        <strain evidence="2">JCM 12687</strain>
        <plasmid evidence="2">pJCM12687</plasmid>
    </source>
</reference>
<evidence type="ECO:0000313" key="3">
    <source>
        <dbReference type="EMBL" id="ORA40275.1"/>
    </source>
</evidence>
<dbReference type="EMBL" id="AP022607">
    <property type="protein sequence ID" value="BBZ15584.1"/>
    <property type="molecule type" value="Genomic_DNA"/>
</dbReference>